<dbReference type="AlphaFoldDB" id="A0AAD7WCF5"/>
<dbReference type="EMBL" id="JAINUG010000151">
    <property type="protein sequence ID" value="KAJ8391932.1"/>
    <property type="molecule type" value="Genomic_DNA"/>
</dbReference>
<organism evidence="2 3">
    <name type="scientific">Aldrovandia affinis</name>
    <dbReference type="NCBI Taxonomy" id="143900"/>
    <lineage>
        <taxon>Eukaryota</taxon>
        <taxon>Metazoa</taxon>
        <taxon>Chordata</taxon>
        <taxon>Craniata</taxon>
        <taxon>Vertebrata</taxon>
        <taxon>Euteleostomi</taxon>
        <taxon>Actinopterygii</taxon>
        <taxon>Neopterygii</taxon>
        <taxon>Teleostei</taxon>
        <taxon>Notacanthiformes</taxon>
        <taxon>Halosauridae</taxon>
        <taxon>Aldrovandia</taxon>
    </lineage>
</organism>
<evidence type="ECO:0000313" key="3">
    <source>
        <dbReference type="Proteomes" id="UP001221898"/>
    </source>
</evidence>
<comment type="caution">
    <text evidence="2">The sequence shown here is derived from an EMBL/GenBank/DDBJ whole genome shotgun (WGS) entry which is preliminary data.</text>
</comment>
<evidence type="ECO:0000313" key="2">
    <source>
        <dbReference type="EMBL" id="KAJ8391932.1"/>
    </source>
</evidence>
<keyword evidence="3" id="KW-1185">Reference proteome</keyword>
<feature type="region of interest" description="Disordered" evidence="1">
    <location>
        <begin position="27"/>
        <end position="67"/>
    </location>
</feature>
<gene>
    <name evidence="2" type="ORF">AAFF_G00084030</name>
</gene>
<evidence type="ECO:0000256" key="1">
    <source>
        <dbReference type="SAM" id="MobiDB-lite"/>
    </source>
</evidence>
<dbReference type="Proteomes" id="UP001221898">
    <property type="component" value="Unassembled WGS sequence"/>
</dbReference>
<reference evidence="2" key="1">
    <citation type="journal article" date="2023" name="Science">
        <title>Genome structures resolve the early diversification of teleost fishes.</title>
        <authorList>
            <person name="Parey E."/>
            <person name="Louis A."/>
            <person name="Montfort J."/>
            <person name="Bouchez O."/>
            <person name="Roques C."/>
            <person name="Iampietro C."/>
            <person name="Lluch J."/>
            <person name="Castinel A."/>
            <person name="Donnadieu C."/>
            <person name="Desvignes T."/>
            <person name="Floi Bucao C."/>
            <person name="Jouanno E."/>
            <person name="Wen M."/>
            <person name="Mejri S."/>
            <person name="Dirks R."/>
            <person name="Jansen H."/>
            <person name="Henkel C."/>
            <person name="Chen W.J."/>
            <person name="Zahm M."/>
            <person name="Cabau C."/>
            <person name="Klopp C."/>
            <person name="Thompson A.W."/>
            <person name="Robinson-Rechavi M."/>
            <person name="Braasch I."/>
            <person name="Lecointre G."/>
            <person name="Bobe J."/>
            <person name="Postlethwait J.H."/>
            <person name="Berthelot C."/>
            <person name="Roest Crollius H."/>
            <person name="Guiguen Y."/>
        </authorList>
    </citation>
    <scope>NUCLEOTIDE SEQUENCE</scope>
    <source>
        <strain evidence="2">NC1722</strain>
    </source>
</reference>
<sequence>MDSRPTELTSPIFPPLLGRAPHALRRRGLWSDGARPATSPLFKEPPPPCAPERSTSSPSGYLPPLAR</sequence>
<proteinExistence type="predicted"/>
<name>A0AAD7WCF5_9TELE</name>
<accession>A0AAD7WCF5</accession>
<protein>
    <submittedName>
        <fullName evidence="2">Uncharacterized protein</fullName>
    </submittedName>
</protein>